<feature type="transmembrane region" description="Helical" evidence="1">
    <location>
        <begin position="169"/>
        <end position="188"/>
    </location>
</feature>
<dbReference type="GO" id="GO:0005886">
    <property type="term" value="C:plasma membrane"/>
    <property type="evidence" value="ECO:0007669"/>
    <property type="project" value="TreeGrafter"/>
</dbReference>
<dbReference type="PANTHER" id="PTHR32502:SF23">
    <property type="entry name" value="TRANSPORT PROTEIN, PTS SYSTEM"/>
    <property type="match status" value="1"/>
</dbReference>
<dbReference type="Proteomes" id="UP000284178">
    <property type="component" value="Unassembled WGS sequence"/>
</dbReference>
<feature type="transmembrane region" description="Helical" evidence="1">
    <location>
        <begin position="208"/>
        <end position="229"/>
    </location>
</feature>
<comment type="caution">
    <text evidence="2">The sequence shown here is derived from an EMBL/GenBank/DDBJ whole genome shotgun (WGS) entry which is preliminary data.</text>
</comment>
<feature type="transmembrane region" description="Helical" evidence="1">
    <location>
        <begin position="282"/>
        <end position="298"/>
    </location>
</feature>
<dbReference type="PROSITE" id="PS51108">
    <property type="entry name" value="PTS_EIID"/>
    <property type="match status" value="1"/>
</dbReference>
<dbReference type="AlphaFoldDB" id="A0A412G308"/>
<dbReference type="Pfam" id="PF03613">
    <property type="entry name" value="EIID-AGA"/>
    <property type="match status" value="1"/>
</dbReference>
<feature type="transmembrane region" description="Helical" evidence="1">
    <location>
        <begin position="249"/>
        <end position="270"/>
    </location>
</feature>
<name>A0A412G308_9FIRM</name>
<dbReference type="InterPro" id="IPR004704">
    <property type="entry name" value="PTS_IID_man"/>
</dbReference>
<reference evidence="2 3" key="1">
    <citation type="submission" date="2018-08" db="EMBL/GenBank/DDBJ databases">
        <title>A genome reference for cultivated species of the human gut microbiota.</title>
        <authorList>
            <person name="Zou Y."/>
            <person name="Xue W."/>
            <person name="Luo G."/>
        </authorList>
    </citation>
    <scope>NUCLEOTIDE SEQUENCE [LARGE SCALE GENOMIC DNA]</scope>
    <source>
        <strain evidence="2 3">AF24-29</strain>
    </source>
</reference>
<organism evidence="2 3">
    <name type="scientific">Holdemania filiformis</name>
    <dbReference type="NCBI Taxonomy" id="61171"/>
    <lineage>
        <taxon>Bacteria</taxon>
        <taxon>Bacillati</taxon>
        <taxon>Bacillota</taxon>
        <taxon>Erysipelotrichia</taxon>
        <taxon>Erysipelotrichales</taxon>
        <taxon>Erysipelotrichaceae</taxon>
        <taxon>Holdemania</taxon>
    </lineage>
</organism>
<protein>
    <submittedName>
        <fullName evidence="2">PTS system mannose/fructose/sorbose family transporter subunit IID</fullName>
    </submittedName>
</protein>
<dbReference type="GO" id="GO:0009401">
    <property type="term" value="P:phosphoenolpyruvate-dependent sugar phosphotransferase system"/>
    <property type="evidence" value="ECO:0007669"/>
    <property type="project" value="InterPro"/>
</dbReference>
<dbReference type="InterPro" id="IPR050303">
    <property type="entry name" value="GatZ_KbaZ_carbometab"/>
</dbReference>
<gene>
    <name evidence="2" type="ORF">DWY25_07310</name>
</gene>
<proteinExistence type="predicted"/>
<keyword evidence="1" id="KW-0472">Membrane</keyword>
<accession>A0A412G308</accession>
<evidence type="ECO:0000256" key="1">
    <source>
        <dbReference type="SAM" id="Phobius"/>
    </source>
</evidence>
<evidence type="ECO:0000313" key="2">
    <source>
        <dbReference type="EMBL" id="RGR74887.1"/>
    </source>
</evidence>
<keyword evidence="3" id="KW-1185">Reference proteome</keyword>
<evidence type="ECO:0000313" key="3">
    <source>
        <dbReference type="Proteomes" id="UP000284178"/>
    </source>
</evidence>
<dbReference type="PANTHER" id="PTHR32502">
    <property type="entry name" value="N-ACETYLGALACTOSAMINE PERMEASE II COMPONENT-RELATED"/>
    <property type="match status" value="1"/>
</dbReference>
<keyword evidence="1" id="KW-1133">Transmembrane helix</keyword>
<keyword evidence="1" id="KW-0812">Transmembrane</keyword>
<sequence length="299" mass="32298">MTCVTMNFQKNCLLLKVDNIRKERISLPNAEMTSQEKHILRQSFLKNMGLMMSTNQITSQSKAFACSMLPGLDIWYKDDPEKKKEIFARHAGEYFNTQTIMAGLISGIALAMEKQQAESGEDLSETITSVKSALMGPTAGIGDSLFNNCCRIIIASVAIGLAANGNLLGPLFFVVLFGGGTLILKYLATLIGYQQGVTFVNEAFSKGIIPIITKAATILGSLMVGALVATNCKINIVLAPTINGVSLSIQEILDGIAPGILSILLFFWVFSRIQKGSSPTKLIFLLMGICIVLAFLGIF</sequence>
<dbReference type="EMBL" id="QRUP01000007">
    <property type="protein sequence ID" value="RGR74887.1"/>
    <property type="molecule type" value="Genomic_DNA"/>
</dbReference>